<feature type="region of interest" description="Disordered" evidence="1">
    <location>
        <begin position="104"/>
        <end position="130"/>
    </location>
</feature>
<dbReference type="Proteomes" id="UP000036403">
    <property type="component" value="Unassembled WGS sequence"/>
</dbReference>
<feature type="compositionally biased region" description="Basic and acidic residues" evidence="1">
    <location>
        <begin position="238"/>
        <end position="256"/>
    </location>
</feature>
<sequence>MGPFPKNRCLTQGREEFPLSLHPLEDYKNGRLAGFQGPRYTTRGAQVREFPTTRERAIQTEKTWSVDQVLYEVFGQNQAETVENASQTETTYRATGIQATPDLRTMGAQTTPDNRTRETQTLPPDQRTVSTQVELTTTIWNWTAGPSGLTDGAGASKGRGRGLRPIRPSELVSSRPRGFTPPRPHLRCLKRHPCHRWRESGHPHGQPDEVQARADRSGDLQRGELDPHAVGRLGAPPKNEETIVDRPRERTGKEHPTGGSPVDRRRHWCRPGDQPYAGIAAPPITGIWTAHTHGTIRIVTVAAGVE</sequence>
<evidence type="ECO:0000313" key="3">
    <source>
        <dbReference type="Proteomes" id="UP000036403"/>
    </source>
</evidence>
<feature type="compositionally biased region" description="Polar residues" evidence="1">
    <location>
        <begin position="107"/>
        <end position="130"/>
    </location>
</feature>
<name>A0A0J7N236_LASNI</name>
<evidence type="ECO:0000313" key="2">
    <source>
        <dbReference type="EMBL" id="KMQ86715.1"/>
    </source>
</evidence>
<keyword evidence="2" id="KW-0132">Cell division</keyword>
<gene>
    <name evidence="2" type="ORF">RF55_14243</name>
</gene>
<evidence type="ECO:0000256" key="1">
    <source>
        <dbReference type="SAM" id="MobiDB-lite"/>
    </source>
</evidence>
<proteinExistence type="predicted"/>
<dbReference type="PaxDb" id="67767-A0A0J7N236"/>
<comment type="caution">
    <text evidence="2">The sequence shown here is derived from an EMBL/GenBank/DDBJ whole genome shotgun (WGS) entry which is preliminary data.</text>
</comment>
<keyword evidence="2" id="KW-0131">Cell cycle</keyword>
<accession>A0A0J7N236</accession>
<protein>
    <submittedName>
        <fullName evidence="2">Cell division protein</fullName>
    </submittedName>
</protein>
<feature type="compositionally biased region" description="Basic residues" evidence="1">
    <location>
        <begin position="184"/>
        <end position="195"/>
    </location>
</feature>
<dbReference type="AlphaFoldDB" id="A0A0J7N236"/>
<dbReference type="EMBL" id="LBMM01011660">
    <property type="protein sequence ID" value="KMQ86715.1"/>
    <property type="molecule type" value="Genomic_DNA"/>
</dbReference>
<reference evidence="2 3" key="1">
    <citation type="submission" date="2015-04" db="EMBL/GenBank/DDBJ databases">
        <title>Lasius niger genome sequencing.</title>
        <authorList>
            <person name="Konorov E.A."/>
            <person name="Nikitin M.A."/>
            <person name="Kirill M.V."/>
            <person name="Chang P."/>
        </authorList>
    </citation>
    <scope>NUCLEOTIDE SEQUENCE [LARGE SCALE GENOMIC DNA]</scope>
    <source>
        <tissue evidence="2">Whole</tissue>
    </source>
</reference>
<keyword evidence="3" id="KW-1185">Reference proteome</keyword>
<feature type="region of interest" description="Disordered" evidence="1">
    <location>
        <begin position="144"/>
        <end position="269"/>
    </location>
</feature>
<organism evidence="2 3">
    <name type="scientific">Lasius niger</name>
    <name type="common">Black garden ant</name>
    <dbReference type="NCBI Taxonomy" id="67767"/>
    <lineage>
        <taxon>Eukaryota</taxon>
        <taxon>Metazoa</taxon>
        <taxon>Ecdysozoa</taxon>
        <taxon>Arthropoda</taxon>
        <taxon>Hexapoda</taxon>
        <taxon>Insecta</taxon>
        <taxon>Pterygota</taxon>
        <taxon>Neoptera</taxon>
        <taxon>Endopterygota</taxon>
        <taxon>Hymenoptera</taxon>
        <taxon>Apocrita</taxon>
        <taxon>Aculeata</taxon>
        <taxon>Formicoidea</taxon>
        <taxon>Formicidae</taxon>
        <taxon>Formicinae</taxon>
        <taxon>Lasius</taxon>
        <taxon>Lasius</taxon>
    </lineage>
</organism>
<feature type="compositionally biased region" description="Basic and acidic residues" evidence="1">
    <location>
        <begin position="196"/>
        <end position="229"/>
    </location>
</feature>
<dbReference type="GO" id="GO:0051301">
    <property type="term" value="P:cell division"/>
    <property type="evidence" value="ECO:0007669"/>
    <property type="project" value="UniProtKB-KW"/>
</dbReference>